<evidence type="ECO:0000313" key="11">
    <source>
        <dbReference type="EMBL" id="GJE87749.1"/>
    </source>
</evidence>
<sequence>MMSARMQSICTRSTARLCYGSLKAARSRQTALLRRTFATHRDPLPSSSLLSHALDQKRARAGRDDSMGPFRLGLVPPTPNDQGEVKKWSQLSMSGKVGRATARTTNLFVILFGAGFSAMLVYALTSELFSKNSSTVLYGQACELIKSSDKVSQYLRGPLVFHNNPPSAVRPRHRNDRVASQIVRDSSGREHMLLNFFVQGQPHNASSLPTDQSALEAALEKAKTQASALADMSTDELAESAKHFASDKWESCKKLFRFLSGDPLPSSPPPPAPSAEPKQEKPAGGWKDGLTGLFAGLRPNSPESAGPTTTNLPEEGFVDGEVHADLVMNDHGQFEFRYLRVDIPDSSAPRPIRVFVIGGGANSGGRWR</sequence>
<evidence type="ECO:0000256" key="5">
    <source>
        <dbReference type="ARBA" id="ARBA00022946"/>
    </source>
</evidence>
<dbReference type="AlphaFoldDB" id="A0A9P3G4L2"/>
<organism evidence="11 12">
    <name type="scientific">Phanerochaete sordida</name>
    <dbReference type="NCBI Taxonomy" id="48140"/>
    <lineage>
        <taxon>Eukaryota</taxon>
        <taxon>Fungi</taxon>
        <taxon>Dikarya</taxon>
        <taxon>Basidiomycota</taxon>
        <taxon>Agaricomycotina</taxon>
        <taxon>Agaricomycetes</taxon>
        <taxon>Polyporales</taxon>
        <taxon>Phanerochaetaceae</taxon>
        <taxon>Phanerochaete</taxon>
    </lineage>
</organism>
<keyword evidence="4 9" id="KW-0812">Transmembrane</keyword>
<dbReference type="InterPro" id="IPR013261">
    <property type="entry name" value="Tim21"/>
</dbReference>
<keyword evidence="6 9" id="KW-1133">Transmembrane helix</keyword>
<dbReference type="Pfam" id="PF08294">
    <property type="entry name" value="TIM21"/>
    <property type="match status" value="1"/>
</dbReference>
<keyword evidence="8 9" id="KW-0472">Membrane</keyword>
<accession>A0A9P3G4L2</accession>
<evidence type="ECO:0000256" key="2">
    <source>
        <dbReference type="ARBA" id="ARBA00010867"/>
    </source>
</evidence>
<evidence type="ECO:0000256" key="3">
    <source>
        <dbReference type="ARBA" id="ARBA00020726"/>
    </source>
</evidence>
<evidence type="ECO:0000256" key="9">
    <source>
        <dbReference type="RuleBase" id="RU367142"/>
    </source>
</evidence>
<evidence type="ECO:0000256" key="6">
    <source>
        <dbReference type="ARBA" id="ARBA00022989"/>
    </source>
</evidence>
<evidence type="ECO:0000256" key="7">
    <source>
        <dbReference type="ARBA" id="ARBA00023128"/>
    </source>
</evidence>
<evidence type="ECO:0000256" key="4">
    <source>
        <dbReference type="ARBA" id="ARBA00022692"/>
    </source>
</evidence>
<dbReference type="PANTHER" id="PTHR13032:SF6">
    <property type="entry name" value="MITOCHONDRIAL IMPORT INNER MEMBRANE TRANSLOCASE SUBUNIT TIM21"/>
    <property type="match status" value="1"/>
</dbReference>
<dbReference type="GO" id="GO:0030150">
    <property type="term" value="P:protein import into mitochondrial matrix"/>
    <property type="evidence" value="ECO:0007669"/>
    <property type="project" value="UniProtKB-UniRule"/>
</dbReference>
<gene>
    <name evidence="11" type="ORF">PsYK624_038320</name>
</gene>
<evidence type="ECO:0000256" key="10">
    <source>
        <dbReference type="SAM" id="MobiDB-lite"/>
    </source>
</evidence>
<evidence type="ECO:0000256" key="1">
    <source>
        <dbReference type="ARBA" id="ARBA00004304"/>
    </source>
</evidence>
<keyword evidence="9" id="KW-0811">Translocation</keyword>
<keyword evidence="9" id="KW-0813">Transport</keyword>
<dbReference type="InterPro" id="IPR038552">
    <property type="entry name" value="Tim21_IMS_sf"/>
</dbReference>
<keyword evidence="9" id="KW-0653">Protein transport</keyword>
<keyword evidence="5" id="KW-0809">Transit peptide</keyword>
<proteinExistence type="inferred from homology"/>
<comment type="caution">
    <text evidence="11">The sequence shown here is derived from an EMBL/GenBank/DDBJ whole genome shotgun (WGS) entry which is preliminary data.</text>
</comment>
<keyword evidence="9" id="KW-0999">Mitochondrion inner membrane</keyword>
<keyword evidence="7 9" id="KW-0496">Mitochondrion</keyword>
<feature type="transmembrane region" description="Helical" evidence="9">
    <location>
        <begin position="106"/>
        <end position="125"/>
    </location>
</feature>
<keyword evidence="12" id="KW-1185">Reference proteome</keyword>
<dbReference type="PANTHER" id="PTHR13032">
    <property type="entry name" value="MITOCHONDRIAL IMPORT INNER MEMBRANE TRANSLOCASE SUBUNIT TIM21"/>
    <property type="match status" value="1"/>
</dbReference>
<feature type="region of interest" description="Disordered" evidence="10">
    <location>
        <begin position="260"/>
        <end position="291"/>
    </location>
</feature>
<comment type="similarity">
    <text evidence="2 9">Belongs to the TIM21 family.</text>
</comment>
<feature type="compositionally biased region" description="Pro residues" evidence="10">
    <location>
        <begin position="265"/>
        <end position="274"/>
    </location>
</feature>
<dbReference type="EMBL" id="BPQB01000007">
    <property type="protein sequence ID" value="GJE87749.1"/>
    <property type="molecule type" value="Genomic_DNA"/>
</dbReference>
<comment type="subunit">
    <text evidence="9">Component of the TIM23 complex.</text>
</comment>
<dbReference type="GO" id="GO:0005744">
    <property type="term" value="C:TIM23 mitochondrial import inner membrane translocase complex"/>
    <property type="evidence" value="ECO:0007669"/>
    <property type="project" value="UniProtKB-UniRule"/>
</dbReference>
<comment type="function">
    <text evidence="9">Essential component of the TIM23 complex, a complex that mediates the translocation of transit peptide-containing proteins across the mitochondrial inner membrane.</text>
</comment>
<evidence type="ECO:0000313" key="12">
    <source>
        <dbReference type="Proteomes" id="UP000703269"/>
    </source>
</evidence>
<dbReference type="Proteomes" id="UP000703269">
    <property type="component" value="Unassembled WGS sequence"/>
</dbReference>
<name>A0A9P3G4L2_9APHY</name>
<dbReference type="Gene3D" id="3.10.450.320">
    <property type="entry name" value="Mitochondrial import inner membrane translocase subunit Tim21"/>
    <property type="match status" value="1"/>
</dbReference>
<comment type="subcellular location">
    <subcellularLocation>
        <location evidence="9">Mitochondrion inner membrane</location>
        <topology evidence="9">Single-pass membrane protein</topology>
    </subcellularLocation>
    <subcellularLocation>
        <location evidence="1">Mitochondrion membrane</location>
        <topology evidence="1">Single-pass membrane protein</topology>
    </subcellularLocation>
</comment>
<dbReference type="OrthoDB" id="436405at2759"/>
<reference evidence="11 12" key="1">
    <citation type="submission" date="2021-08" db="EMBL/GenBank/DDBJ databases">
        <title>Draft Genome Sequence of Phanerochaete sordida strain YK-624.</title>
        <authorList>
            <person name="Mori T."/>
            <person name="Dohra H."/>
            <person name="Suzuki T."/>
            <person name="Kawagishi H."/>
            <person name="Hirai H."/>
        </authorList>
    </citation>
    <scope>NUCLEOTIDE SEQUENCE [LARGE SCALE GENOMIC DNA]</scope>
    <source>
        <strain evidence="11 12">YK-624</strain>
    </source>
</reference>
<evidence type="ECO:0000256" key="8">
    <source>
        <dbReference type="ARBA" id="ARBA00023136"/>
    </source>
</evidence>
<feature type="region of interest" description="Disordered" evidence="10">
    <location>
        <begin position="61"/>
        <end position="85"/>
    </location>
</feature>
<protein>
    <recommendedName>
        <fullName evidence="3 9">Mitochondrial import inner membrane translocase subunit Tim21</fullName>
    </recommendedName>
</protein>